<dbReference type="InterPro" id="IPR000845">
    <property type="entry name" value="Nucleoside_phosphorylase_d"/>
</dbReference>
<comment type="catalytic activity">
    <reaction evidence="6">
        <text>uridine + phosphate = alpha-D-ribose 1-phosphate + uracil</text>
        <dbReference type="Rhea" id="RHEA:24388"/>
        <dbReference type="ChEBI" id="CHEBI:16704"/>
        <dbReference type="ChEBI" id="CHEBI:17568"/>
        <dbReference type="ChEBI" id="CHEBI:43474"/>
        <dbReference type="ChEBI" id="CHEBI:57720"/>
        <dbReference type="EC" id="2.4.2.3"/>
    </reaction>
</comment>
<dbReference type="RefSeq" id="WP_168105166.1">
    <property type="nucleotide sequence ID" value="NZ_CP051215.1"/>
</dbReference>
<dbReference type="Gene3D" id="3.40.50.1580">
    <property type="entry name" value="Nucleoside phosphorylase domain"/>
    <property type="match status" value="1"/>
</dbReference>
<evidence type="ECO:0000259" key="7">
    <source>
        <dbReference type="Pfam" id="PF01048"/>
    </source>
</evidence>
<evidence type="ECO:0000313" key="9">
    <source>
        <dbReference type="Proteomes" id="UP000584587"/>
    </source>
</evidence>
<dbReference type="GO" id="GO:0005829">
    <property type="term" value="C:cytosol"/>
    <property type="evidence" value="ECO:0007669"/>
    <property type="project" value="TreeGrafter"/>
</dbReference>
<evidence type="ECO:0000256" key="5">
    <source>
        <dbReference type="ARBA" id="ARBA00022679"/>
    </source>
</evidence>
<sequence>MNSENLIPTAHINAKKEDIAKVVLMSGDPLRAKYIAENYLQEVSQVNSVRNMLMFTGKYQDQKITIASSGMGIASMGIYSYELFKFYDVDCIIRIGSAGSYQKEVKIYDLVNVESVYSESTYAKYATNFDQNMIKSSENIFNLISKVATDDKIDLKSGLIHCSDVFYRANKDEWKTNEKIKSCLAVEMESFALFSNAKYLKKDAACLLTISDSFITQEAIAADLRETSFNKMMQLALDSAVAYMKERKT</sequence>
<dbReference type="InterPro" id="IPR004402">
    <property type="entry name" value="DeoD-type"/>
</dbReference>
<dbReference type="NCBIfam" id="TIGR00107">
    <property type="entry name" value="deoD"/>
    <property type="match status" value="1"/>
</dbReference>
<dbReference type="GO" id="GO:0004850">
    <property type="term" value="F:uridine phosphorylase activity"/>
    <property type="evidence" value="ECO:0007669"/>
    <property type="project" value="UniProtKB-EC"/>
</dbReference>
<dbReference type="PANTHER" id="PTHR43691">
    <property type="entry name" value="URIDINE PHOSPHORYLASE"/>
    <property type="match status" value="1"/>
</dbReference>
<keyword evidence="9" id="KW-1185">Reference proteome</keyword>
<reference evidence="8 9" key="1">
    <citation type="submission" date="2020-04" db="EMBL/GenBank/DDBJ databases">
        <title>Complete genome sequence of Spiroplasma platyhelix ATCC 51748, an insect isolate.</title>
        <authorList>
            <person name="Green E.A."/>
            <person name="Klassen J.L."/>
        </authorList>
    </citation>
    <scope>NUCLEOTIDE SEQUENCE [LARGE SCALE GENOMIC DNA]</scope>
    <source>
        <strain evidence="8 9">PALS-1</strain>
    </source>
</reference>
<proteinExistence type="inferred from homology"/>
<keyword evidence="4 8" id="KW-0328">Glycosyltransferase</keyword>
<dbReference type="Proteomes" id="UP000584587">
    <property type="component" value="Unassembled WGS sequence"/>
</dbReference>
<evidence type="ECO:0000313" key="8">
    <source>
        <dbReference type="EMBL" id="NKE38695.1"/>
    </source>
</evidence>
<protein>
    <recommendedName>
        <fullName evidence="3">Uridine phosphorylase</fullName>
        <ecNumber evidence="2">2.4.2.3</ecNumber>
    </recommendedName>
</protein>
<evidence type="ECO:0000256" key="1">
    <source>
        <dbReference type="ARBA" id="ARBA00010456"/>
    </source>
</evidence>
<dbReference type="EMBL" id="JAAVVK010000002">
    <property type="protein sequence ID" value="NKE38695.1"/>
    <property type="molecule type" value="Genomic_DNA"/>
</dbReference>
<dbReference type="SUPFAM" id="SSF53167">
    <property type="entry name" value="Purine and uridine phosphorylases"/>
    <property type="match status" value="1"/>
</dbReference>
<dbReference type="PROSITE" id="PS01232">
    <property type="entry name" value="PNP_UDP_1"/>
    <property type="match status" value="1"/>
</dbReference>
<comment type="similarity">
    <text evidence="1">Belongs to the PNP/UDP phosphorylase family.</text>
</comment>
<accession>A0A846TT61</accession>
<dbReference type="GO" id="GO:0006152">
    <property type="term" value="P:purine nucleoside catabolic process"/>
    <property type="evidence" value="ECO:0007669"/>
    <property type="project" value="TreeGrafter"/>
</dbReference>
<evidence type="ECO:0000256" key="2">
    <source>
        <dbReference type="ARBA" id="ARBA00011888"/>
    </source>
</evidence>
<dbReference type="EC" id="2.4.2.3" evidence="2"/>
<evidence type="ECO:0000256" key="6">
    <source>
        <dbReference type="ARBA" id="ARBA00048447"/>
    </source>
</evidence>
<name>A0A846TT61_9MOLU</name>
<dbReference type="CDD" id="cd09006">
    <property type="entry name" value="PNP_EcPNPI-like"/>
    <property type="match status" value="1"/>
</dbReference>
<dbReference type="GO" id="GO:0004731">
    <property type="term" value="F:purine-nucleoside phosphorylase activity"/>
    <property type="evidence" value="ECO:0007669"/>
    <property type="project" value="InterPro"/>
</dbReference>
<organism evidence="8 9">
    <name type="scientific">Spiroplasma platyhelix PALS-1</name>
    <dbReference type="NCBI Taxonomy" id="1276218"/>
    <lineage>
        <taxon>Bacteria</taxon>
        <taxon>Bacillati</taxon>
        <taxon>Mycoplasmatota</taxon>
        <taxon>Mollicutes</taxon>
        <taxon>Entomoplasmatales</taxon>
        <taxon>Spiroplasmataceae</taxon>
        <taxon>Spiroplasma</taxon>
    </lineage>
</organism>
<dbReference type="InterPro" id="IPR035994">
    <property type="entry name" value="Nucleoside_phosphorylase_sf"/>
</dbReference>
<feature type="domain" description="Nucleoside phosphorylase" evidence="7">
    <location>
        <begin position="21"/>
        <end position="214"/>
    </location>
</feature>
<keyword evidence="5 8" id="KW-0808">Transferase</keyword>
<dbReference type="PANTHER" id="PTHR43691:SF11">
    <property type="entry name" value="FI09636P-RELATED"/>
    <property type="match status" value="1"/>
</dbReference>
<dbReference type="Pfam" id="PF01048">
    <property type="entry name" value="PNP_UDP_1"/>
    <property type="match status" value="1"/>
</dbReference>
<evidence type="ECO:0000256" key="4">
    <source>
        <dbReference type="ARBA" id="ARBA00022676"/>
    </source>
</evidence>
<dbReference type="AlphaFoldDB" id="A0A846TT61"/>
<dbReference type="NCBIfam" id="NF004489">
    <property type="entry name" value="PRK05819.1"/>
    <property type="match status" value="1"/>
</dbReference>
<gene>
    <name evidence="8" type="primary">deoD</name>
    <name evidence="8" type="ORF">HER12_02860</name>
</gene>
<comment type="caution">
    <text evidence="8">The sequence shown here is derived from an EMBL/GenBank/DDBJ whole genome shotgun (WGS) entry which is preliminary data.</text>
</comment>
<evidence type="ECO:0000256" key="3">
    <source>
        <dbReference type="ARBA" id="ARBA00021980"/>
    </source>
</evidence>
<dbReference type="InterPro" id="IPR018016">
    <property type="entry name" value="Nucleoside_phosphorylase_CS"/>
</dbReference>